<dbReference type="InterPro" id="IPR016181">
    <property type="entry name" value="Acyl_CoA_acyltransferase"/>
</dbReference>
<evidence type="ECO:0000313" key="2">
    <source>
        <dbReference type="Proteomes" id="UP000002518"/>
    </source>
</evidence>
<dbReference type="PATRIC" id="fig|272557.25.peg.1099"/>
<sequence>MGQDTPQPAAPSWCSPGITKLLKTLSSGVNVDMGPGIGSVRLSASISQGRFSGEFFLAVRLERAGEKLVELCNSLVFCGRGVYRPWIEIFNVSPSLPVETDMPTAGSPVEAALLDLAADALGPAEPLYVEYVWDRETLYQIQRGAPAPASRLGFELWKRGFRWFKTWYYPEGFMEGGEKLQAEKPLDREHESRLVAEARRDLENFILAWEGSGDELMERAVKRASAILGGPLP</sequence>
<dbReference type="Pfam" id="PF06557">
    <property type="entry name" value="DUF1122"/>
    <property type="match status" value="1"/>
</dbReference>
<dbReference type="AlphaFoldDB" id="Q9YBH1"/>
<gene>
    <name evidence="1" type="ordered locus">APE_1627</name>
</gene>
<dbReference type="STRING" id="272557.APE_1627"/>
<dbReference type="eggNOG" id="arCOG01699">
    <property type="taxonomic scope" value="Archaea"/>
</dbReference>
<evidence type="ECO:0000313" key="1">
    <source>
        <dbReference type="EMBL" id="BAA80627.1"/>
    </source>
</evidence>
<dbReference type="KEGG" id="ape:APE_1627"/>
<organism evidence="1 2">
    <name type="scientific">Aeropyrum pernix (strain ATCC 700893 / DSM 11879 / JCM 9820 / NBRC 100138 / K1)</name>
    <dbReference type="NCBI Taxonomy" id="272557"/>
    <lineage>
        <taxon>Archaea</taxon>
        <taxon>Thermoproteota</taxon>
        <taxon>Thermoprotei</taxon>
        <taxon>Desulfurococcales</taxon>
        <taxon>Desulfurococcaceae</taxon>
        <taxon>Aeropyrum</taxon>
    </lineage>
</organism>
<dbReference type="Proteomes" id="UP000002518">
    <property type="component" value="Chromosome"/>
</dbReference>
<dbReference type="RefSeq" id="WP_010866495.1">
    <property type="nucleotide sequence ID" value="NC_000854.2"/>
</dbReference>
<dbReference type="SUPFAM" id="SSF55729">
    <property type="entry name" value="Acyl-CoA N-acyltransferases (Nat)"/>
    <property type="match status" value="1"/>
</dbReference>
<reference evidence="1 2" key="1">
    <citation type="journal article" date="1999" name="DNA Res.">
        <title>Complete genome sequence of an aerobic hyper-thermophilic crenarchaeon, Aeropyrum pernix K1.</title>
        <authorList>
            <person name="Kawarabayasi Y."/>
            <person name="Hino Y."/>
            <person name="Horikawa H."/>
            <person name="Yamazaki S."/>
            <person name="Haikawa Y."/>
            <person name="Jin-no K."/>
            <person name="Takahashi M."/>
            <person name="Sekine M."/>
            <person name="Baba S."/>
            <person name="Ankai A."/>
            <person name="Kosugi H."/>
            <person name="Hosoyama A."/>
            <person name="Fukui S."/>
            <person name="Nagai Y."/>
            <person name="Nishijima K."/>
            <person name="Nakazawa H."/>
            <person name="Takamiya M."/>
            <person name="Masuda S."/>
            <person name="Funahashi T."/>
            <person name="Tanaka T."/>
            <person name="Kudoh Y."/>
            <person name="Yamazaki J."/>
            <person name="Kushida N."/>
            <person name="Oguchi A."/>
            <person name="Aoki K."/>
            <person name="Kubota K."/>
            <person name="Nakamura Y."/>
            <person name="Nomura N."/>
            <person name="Sako Y."/>
            <person name="Kikuchi H."/>
        </authorList>
    </citation>
    <scope>NUCLEOTIDE SEQUENCE [LARGE SCALE GENOMIC DNA]</scope>
    <source>
        <strain evidence="2">ATCC 700893 / DSM 11879 / JCM 9820 / NBRC 100138 / K1</strain>
    </source>
</reference>
<dbReference type="Gene3D" id="3.40.630.30">
    <property type="match status" value="1"/>
</dbReference>
<dbReference type="InterPro" id="IPR008304">
    <property type="entry name" value="UCP017998"/>
</dbReference>
<protein>
    <recommendedName>
        <fullName evidence="3">DUF1122 domain-containing protein</fullName>
    </recommendedName>
</protein>
<dbReference type="GeneID" id="1446138"/>
<dbReference type="EMBL" id="BA000002">
    <property type="protein sequence ID" value="BAA80627.1"/>
    <property type="molecule type" value="Genomic_DNA"/>
</dbReference>
<keyword evidence="2" id="KW-1185">Reference proteome</keyword>
<dbReference type="PIRSF" id="PIRSF017998">
    <property type="entry name" value="UCP017998"/>
    <property type="match status" value="1"/>
</dbReference>
<name>Q9YBH1_AERPE</name>
<accession>Q9YBH1</accession>
<dbReference type="PIR" id="F72542">
    <property type="entry name" value="F72542"/>
</dbReference>
<evidence type="ECO:0008006" key="3">
    <source>
        <dbReference type="Google" id="ProtNLM"/>
    </source>
</evidence>
<proteinExistence type="predicted"/>
<dbReference type="EnsemblBacteria" id="BAA80627">
    <property type="protein sequence ID" value="BAA80627"/>
    <property type="gene ID" value="APE_1627"/>
</dbReference>